<evidence type="ECO:0000313" key="2">
    <source>
        <dbReference type="EMBL" id="SDG10383.1"/>
    </source>
</evidence>
<dbReference type="AlphaFoldDB" id="A0A1G7RHZ0"/>
<keyword evidence="1" id="KW-0472">Membrane</keyword>
<feature type="transmembrane region" description="Helical" evidence="1">
    <location>
        <begin position="7"/>
        <end position="37"/>
    </location>
</feature>
<sequence length="99" mass="10157">MAAHSQIAAYLATALAAQLALGLSVGLLAGLVHFTLLRWNVRLLTSGASARAIGLQLARLAAVAAIFFVLARIGPWALLSGAGGLLVARGAVMHRMRSA</sequence>
<dbReference type="RefSeq" id="WP_090682089.1">
    <property type="nucleotide sequence ID" value="NZ_CADERL010000014.1"/>
</dbReference>
<organism evidence="2 3">
    <name type="scientific">Paraburkholderia phenazinium</name>
    <dbReference type="NCBI Taxonomy" id="60549"/>
    <lineage>
        <taxon>Bacteria</taxon>
        <taxon>Pseudomonadati</taxon>
        <taxon>Pseudomonadota</taxon>
        <taxon>Betaproteobacteria</taxon>
        <taxon>Burkholderiales</taxon>
        <taxon>Burkholderiaceae</taxon>
        <taxon>Paraburkholderia</taxon>
    </lineage>
</organism>
<dbReference type="Proteomes" id="UP000199706">
    <property type="component" value="Unassembled WGS sequence"/>
</dbReference>
<dbReference type="Pfam" id="PF12966">
    <property type="entry name" value="AtpR"/>
    <property type="match status" value="1"/>
</dbReference>
<feature type="transmembrane region" description="Helical" evidence="1">
    <location>
        <begin position="57"/>
        <end position="88"/>
    </location>
</feature>
<reference evidence="2 3" key="1">
    <citation type="submission" date="2016-10" db="EMBL/GenBank/DDBJ databases">
        <authorList>
            <person name="de Groot N.N."/>
        </authorList>
    </citation>
    <scope>NUCLEOTIDE SEQUENCE [LARGE SCALE GENOMIC DNA]</scope>
    <source>
        <strain evidence="2 3">LMG 2247</strain>
    </source>
</reference>
<dbReference type="EMBL" id="FNCJ01000002">
    <property type="protein sequence ID" value="SDG10383.1"/>
    <property type="molecule type" value="Genomic_DNA"/>
</dbReference>
<evidence type="ECO:0000256" key="1">
    <source>
        <dbReference type="SAM" id="Phobius"/>
    </source>
</evidence>
<accession>A0A1G7RHZ0</accession>
<keyword evidence="1" id="KW-1133">Transmembrane helix</keyword>
<protein>
    <submittedName>
        <fullName evidence="2">F1/F0 ATPase, subunit 2</fullName>
    </submittedName>
</protein>
<keyword evidence="1" id="KW-0812">Transmembrane</keyword>
<proteinExistence type="predicted"/>
<gene>
    <name evidence="2" type="ORF">SAMN05216466_102115</name>
</gene>
<evidence type="ECO:0000313" key="3">
    <source>
        <dbReference type="Proteomes" id="UP000199706"/>
    </source>
</evidence>
<name>A0A1G7RHZ0_9BURK</name>
<dbReference type="InterPro" id="IPR017581">
    <property type="entry name" value="AtpR-like"/>
</dbReference>